<dbReference type="Gene3D" id="2.40.70.10">
    <property type="entry name" value="Acid Proteases"/>
    <property type="match status" value="2"/>
</dbReference>
<evidence type="ECO:0000313" key="1">
    <source>
        <dbReference type="EMBL" id="AYG94427.1"/>
    </source>
</evidence>
<dbReference type="SUPFAM" id="SSF50630">
    <property type="entry name" value="Acid proteases"/>
    <property type="match status" value="2"/>
</dbReference>
<gene>
    <name evidence="1" type="ORF">D8I30_03925</name>
</gene>
<dbReference type="EMBL" id="CP032707">
    <property type="protein sequence ID" value="AYG94427.1"/>
    <property type="molecule type" value="Genomic_DNA"/>
</dbReference>
<dbReference type="InterPro" id="IPR021109">
    <property type="entry name" value="Peptidase_aspartic_dom_sf"/>
</dbReference>
<keyword evidence="2" id="KW-1185">Reference proteome</keyword>
<accession>A0A494RDK7</accession>
<organism evidence="1 2">
    <name type="scientific">Brevundimonas naejangsanensis</name>
    <dbReference type="NCBI Taxonomy" id="588932"/>
    <lineage>
        <taxon>Bacteria</taxon>
        <taxon>Pseudomonadati</taxon>
        <taxon>Pseudomonadota</taxon>
        <taxon>Alphaproteobacteria</taxon>
        <taxon>Caulobacterales</taxon>
        <taxon>Caulobacteraceae</taxon>
        <taxon>Brevundimonas</taxon>
    </lineage>
</organism>
<dbReference type="Pfam" id="PF13650">
    <property type="entry name" value="Asp_protease_2"/>
    <property type="match status" value="1"/>
</dbReference>
<proteinExistence type="predicted"/>
<sequence>MGAEVDLGGRRALFVIDTGAERSAVSDRLARDLALEPGPPVLVHGITAAEMVPTVRVPRLAFSGRRFTDLVLPVFPSALLGADGLLGLDVLSRFRLTLDLRRRRVMLAASGADVVQRGIAFGGASRLPTYVTPIRSGRFSQLILTHVMADGVETVAFVDSGAQYSIGNQALMRALDARLGPVERPTLRVYGVIGQSLLVRSGQLANLRLARRDLGPTPLLFGDLHAFRILDLIERPALLLGADVLTRFSRVTLDYGRGRIAFEGLIRRPPPAPQSPPIRSP</sequence>
<dbReference type="OrthoDB" id="107347at2"/>
<dbReference type="AlphaFoldDB" id="A0A494RDK7"/>
<dbReference type="Proteomes" id="UP000276984">
    <property type="component" value="Chromosome"/>
</dbReference>
<evidence type="ECO:0000313" key="2">
    <source>
        <dbReference type="Proteomes" id="UP000276984"/>
    </source>
</evidence>
<reference evidence="1 2" key="1">
    <citation type="submission" date="2018-10" db="EMBL/GenBank/DDBJ databases">
        <title>Complete genome sequence of Brevundimonas naejangsanensis BRV3.</title>
        <authorList>
            <person name="Berrios L."/>
            <person name="Ely B."/>
        </authorList>
    </citation>
    <scope>NUCLEOTIDE SEQUENCE [LARGE SCALE GENOMIC DNA]</scope>
    <source>
        <strain evidence="1 2">BRV3</strain>
    </source>
</reference>
<name>A0A494RDK7_9CAUL</name>
<protein>
    <submittedName>
        <fullName evidence="1">Peptidase A2A</fullName>
    </submittedName>
</protein>